<keyword evidence="4" id="KW-1185">Reference proteome</keyword>
<evidence type="ECO:0000259" key="2">
    <source>
        <dbReference type="Pfam" id="PF13514"/>
    </source>
</evidence>
<feature type="coiled-coil region" evidence="1">
    <location>
        <begin position="282"/>
        <end position="309"/>
    </location>
</feature>
<keyword evidence="1" id="KW-0175">Coiled coil</keyword>
<feature type="domain" description="YhaN AAA" evidence="2">
    <location>
        <begin position="1"/>
        <end position="214"/>
    </location>
</feature>
<dbReference type="OrthoDB" id="9764467at2"/>
<gene>
    <name evidence="3" type="ORF">RD110_20205</name>
</gene>
<dbReference type="SUPFAM" id="SSF52540">
    <property type="entry name" value="P-loop containing nucleoside triphosphate hydrolases"/>
    <property type="match status" value="1"/>
</dbReference>
<protein>
    <recommendedName>
        <fullName evidence="2">YhaN AAA domain-containing protein</fullName>
    </recommendedName>
</protein>
<sequence length="1165" mass="124767">MKIRKLFLQAFGPFTGRVLDFGATPARLHLVYGPNEAGKSSALRAIGDLRFGIPLRSADNFVHDNAQLLLAGVFEQADGTPLALARRKKNKDALTAADPLTGEPLLHSPANAAVVQALTGGLDRARFELGFGLDHARLREGGRQLVQGEGELGAALFEASAGLQGVKALLATLQEDAKAYYGPRSAQAVINDAARQLEEHKQALKKALVRPEAWRERQRALDAAGEQLQALQAEMAALRQRAATLTELRAVQPLLRQRDQALADSVQLGPVPALPADAREQRLAAQQTLATVQQQMAEAQAEIDACADAQAALRLEPGLTRHAAAVERLVQDFAAVRRQRPELLQTRAALQAGGQALAEQAAQIETGQGVAALLAVAPTAAERLALDELLADGARVAQALADAQARVARTAAQLQASLGVGDAATPVFASVVAALDAALQHAQAWSEGASRQTELQRDVDATARRLGQALHELGMPDAASLQTARPLLAGEIAQAEQAMAAREAEGLALVREDMQLQQDLQVHLRRQQQLAAVGELVTAQTLQAARERRHGLWREFKRLPGPSVDVDALAALAERFEQAQAEADRQADLLREGAERAAQAAECGLRIQENQAARQAHGLARADWQRRQDQAAMDWRARLVAAGLPAHDPAVLRDWQQRRAQALELAQQHADLQRESADLGEAVQAALSDLQAALRAAGQETPASPSLAALVQQARGWLQAQVETAARAEARAAQQQQWRAELAAAEADVAARQAEHAANAEARAGWTQRLRLAPHSTPAAVKARLAEFAGLAQAQAVLHQQQASIDRAQALEDALARDAAALATLLQEAAPSHLGDFIDQLQRRTAEASAGESRAAELERRAGAARRQFDQARRQGQAGAAVLQDLCAMAGVATVDELPQAELRAETGRRLQQDVTRLAAQLAAASARSVDALREVVADLDTAGTDAERARIEAALPLLQARIDEALANQLAARQAFEAIDTSGAAAEAREAMESAAARYRAAVRPWAQLKMAESLLQEALRRFRERAQGPMVTLASDYFALVTGGRYRRLRVDEAGDKPALQAVDAEGRAIGVEAMSEGTADQLYLALRLAALELQRSPERAMPLVLDDVLMTSDDERAAQMFKALARFAEGGQVLLFTHHRHLVPLARSVLPAEVLAVHALGP</sequence>
<proteinExistence type="predicted"/>
<dbReference type="PANTHER" id="PTHR41259">
    <property type="entry name" value="DOUBLE-STRAND BREAK REPAIR RAD50 ATPASE, PUTATIVE-RELATED"/>
    <property type="match status" value="1"/>
</dbReference>
<dbReference type="InterPro" id="IPR038734">
    <property type="entry name" value="YhaN_AAA"/>
</dbReference>
<dbReference type="InterPro" id="IPR027417">
    <property type="entry name" value="P-loop_NTPase"/>
</dbReference>
<dbReference type="Gene3D" id="3.40.50.300">
    <property type="entry name" value="P-loop containing nucleotide triphosphate hydrolases"/>
    <property type="match status" value="2"/>
</dbReference>
<dbReference type="EMBL" id="CP019236">
    <property type="protein sequence ID" value="APW39249.1"/>
    <property type="molecule type" value="Genomic_DNA"/>
</dbReference>
<reference evidence="3 4" key="1">
    <citation type="submission" date="2017-01" db="EMBL/GenBank/DDBJ databases">
        <authorList>
            <person name="Mah S.A."/>
            <person name="Swanson W.J."/>
            <person name="Moy G.W."/>
            <person name="Vacquier V.D."/>
        </authorList>
    </citation>
    <scope>NUCLEOTIDE SEQUENCE [LARGE SCALE GENOMIC DNA]</scope>
    <source>
        <strain evidence="3 4">DCY110</strain>
    </source>
</reference>
<dbReference type="RefSeq" id="WP_076201494.1">
    <property type="nucleotide sequence ID" value="NZ_CP019236.1"/>
</dbReference>
<dbReference type="PANTHER" id="PTHR41259:SF1">
    <property type="entry name" value="DOUBLE-STRAND BREAK REPAIR RAD50 ATPASE, PUTATIVE-RELATED"/>
    <property type="match status" value="1"/>
</dbReference>
<organism evidence="3 4">
    <name type="scientific">Rhodoferax koreensis</name>
    <dbReference type="NCBI Taxonomy" id="1842727"/>
    <lineage>
        <taxon>Bacteria</taxon>
        <taxon>Pseudomonadati</taxon>
        <taxon>Pseudomonadota</taxon>
        <taxon>Betaproteobacteria</taxon>
        <taxon>Burkholderiales</taxon>
        <taxon>Comamonadaceae</taxon>
        <taxon>Rhodoferax</taxon>
    </lineage>
</organism>
<dbReference type="AlphaFoldDB" id="A0A1P8JZR6"/>
<dbReference type="STRING" id="1842727.RD110_20205"/>
<name>A0A1P8JZR6_9BURK</name>
<dbReference type="KEGG" id="rhy:RD110_20205"/>
<evidence type="ECO:0000313" key="4">
    <source>
        <dbReference type="Proteomes" id="UP000186609"/>
    </source>
</evidence>
<evidence type="ECO:0000256" key="1">
    <source>
        <dbReference type="SAM" id="Coils"/>
    </source>
</evidence>
<feature type="coiled-coil region" evidence="1">
    <location>
        <begin position="190"/>
        <end position="248"/>
    </location>
</feature>
<dbReference type="Pfam" id="PF13514">
    <property type="entry name" value="AAA_27"/>
    <property type="match status" value="1"/>
</dbReference>
<accession>A0A1P8JZR6</accession>
<evidence type="ECO:0000313" key="3">
    <source>
        <dbReference type="EMBL" id="APW39249.1"/>
    </source>
</evidence>
<dbReference type="Proteomes" id="UP000186609">
    <property type="component" value="Chromosome"/>
</dbReference>